<sequence length="303" mass="35518">MKIFKKIFYLLKFYTMYSNQKRGVNPAIDNEADLIVLNPTTPDAVIPKKIWMYWEGPLAGFVEKCVEQVKKTNPDYEVHFLTPDTVKNFCDIDFGRFPKATPQQKADLLRFELIYQYGGIWLDASTIVYESLDWIQALVKKTQTHSFAYYRAKNTTIKTFPVLENWLLASAAKNPFFKYWFDELVTAIELSPKAYLQKLKETEPNYQDLFQHIGRLEYLVAYVACQKVMRQHLPSMCLINCDKNALYFQVKHQWVKEKVLIDMAIHHPPAEMPKLIKLAGKERKTLSHYYEKGMYLEGSLLDI</sequence>
<evidence type="ECO:0000313" key="1">
    <source>
        <dbReference type="EMBL" id="ENX35755.1"/>
    </source>
</evidence>
<evidence type="ECO:0000313" key="2">
    <source>
        <dbReference type="Proteomes" id="UP000013200"/>
    </source>
</evidence>
<dbReference type="PANTHER" id="PTHR32385:SF15">
    <property type="entry name" value="INOSITOL PHOSPHOCERAMIDE MANNOSYLTRANSFERASE 1"/>
    <property type="match status" value="1"/>
</dbReference>
<keyword evidence="2" id="KW-1185">Reference proteome</keyword>
<reference evidence="1 2" key="1">
    <citation type="submission" date="2013-02" db="EMBL/GenBank/DDBJ databases">
        <title>The Genome Sequence of Acinetobacter sp. NIPH 3623.</title>
        <authorList>
            <consortium name="The Broad Institute Genome Sequencing Platform"/>
            <consortium name="The Broad Institute Genome Sequencing Center for Infectious Disease"/>
            <person name="Cerqueira G."/>
            <person name="Feldgarden M."/>
            <person name="Courvalin P."/>
            <person name="Perichon B."/>
            <person name="Grillot-Courvalin C."/>
            <person name="Clermont D."/>
            <person name="Rocha E."/>
            <person name="Yoon E.-J."/>
            <person name="Nemec A."/>
            <person name="Walker B."/>
            <person name="Young S.K."/>
            <person name="Zeng Q."/>
            <person name="Gargeya S."/>
            <person name="Fitzgerald M."/>
            <person name="Haas B."/>
            <person name="Abouelleil A."/>
            <person name="Alvarado L."/>
            <person name="Arachchi H.M."/>
            <person name="Berlin A.M."/>
            <person name="Chapman S.B."/>
            <person name="Dewar J."/>
            <person name="Goldberg J."/>
            <person name="Griggs A."/>
            <person name="Gujja S."/>
            <person name="Hansen M."/>
            <person name="Howarth C."/>
            <person name="Imamovic A."/>
            <person name="Larimer J."/>
            <person name="McCowan C."/>
            <person name="Murphy C."/>
            <person name="Neiman D."/>
            <person name="Pearson M."/>
            <person name="Priest M."/>
            <person name="Roberts A."/>
            <person name="Saif S."/>
            <person name="Shea T."/>
            <person name="Sisk P."/>
            <person name="Sykes S."/>
            <person name="Wortman J."/>
            <person name="Nusbaum C."/>
            <person name="Birren B."/>
        </authorList>
    </citation>
    <scope>NUCLEOTIDE SEQUENCE [LARGE SCALE GENOMIC DNA]</scope>
    <source>
        <strain evidence="1 2">NIPH 3623</strain>
    </source>
</reference>
<dbReference type="Pfam" id="PF05704">
    <property type="entry name" value="Caps_synth"/>
    <property type="match status" value="1"/>
</dbReference>
<dbReference type="HOGENOM" id="CLU_071032_0_0_6"/>
<dbReference type="GO" id="GO:0016020">
    <property type="term" value="C:membrane"/>
    <property type="evidence" value="ECO:0007669"/>
    <property type="project" value="GOC"/>
</dbReference>
<evidence type="ECO:0008006" key="3">
    <source>
        <dbReference type="Google" id="ProtNLM"/>
    </source>
</evidence>
<dbReference type="PANTHER" id="PTHR32385">
    <property type="entry name" value="MANNOSYL PHOSPHORYLINOSITOL CERAMIDE SYNTHASE"/>
    <property type="match status" value="1"/>
</dbReference>
<dbReference type="InterPro" id="IPR008441">
    <property type="entry name" value="AfumC-like_glycosyl_Trfase"/>
</dbReference>
<comment type="caution">
    <text evidence="1">The sequence shown here is derived from an EMBL/GenBank/DDBJ whole genome shotgun (WGS) entry which is preliminary data.</text>
</comment>
<dbReference type="Gene3D" id="3.90.550.20">
    <property type="match status" value="1"/>
</dbReference>
<dbReference type="GeneID" id="80105094"/>
<dbReference type="EMBL" id="APSA01000018">
    <property type="protein sequence ID" value="ENX35755.1"/>
    <property type="molecule type" value="Genomic_DNA"/>
</dbReference>
<dbReference type="PATRIC" id="fig|1217698.3.peg.3494"/>
<dbReference type="GO" id="GO:0051999">
    <property type="term" value="P:mannosyl-inositol phosphorylceramide biosynthetic process"/>
    <property type="evidence" value="ECO:0007669"/>
    <property type="project" value="TreeGrafter"/>
</dbReference>
<accession>N9RAW1</accession>
<dbReference type="STRING" id="1217698.F888_03588"/>
<proteinExistence type="predicted"/>
<dbReference type="Proteomes" id="UP000013200">
    <property type="component" value="Unassembled WGS sequence"/>
</dbReference>
<dbReference type="InterPro" id="IPR029044">
    <property type="entry name" value="Nucleotide-diphossugar_trans"/>
</dbReference>
<dbReference type="AlphaFoldDB" id="N9RAW1"/>
<protein>
    <recommendedName>
        <fullName evidence="3">Capsular polysaccharide synthesis protein</fullName>
    </recommendedName>
</protein>
<dbReference type="InterPro" id="IPR051706">
    <property type="entry name" value="Glycosyltransferase_domain"/>
</dbReference>
<gene>
    <name evidence="1" type="ORF">F888_03588</name>
</gene>
<organism evidence="1 2">
    <name type="scientific">Acinetobacter courvalinii</name>
    <dbReference type="NCBI Taxonomy" id="280147"/>
    <lineage>
        <taxon>Bacteria</taxon>
        <taxon>Pseudomonadati</taxon>
        <taxon>Pseudomonadota</taxon>
        <taxon>Gammaproteobacteria</taxon>
        <taxon>Moraxellales</taxon>
        <taxon>Moraxellaceae</taxon>
        <taxon>Acinetobacter</taxon>
    </lineage>
</organism>
<dbReference type="GO" id="GO:0000030">
    <property type="term" value="F:mannosyltransferase activity"/>
    <property type="evidence" value="ECO:0007669"/>
    <property type="project" value="TreeGrafter"/>
</dbReference>
<dbReference type="RefSeq" id="WP_005289051.1">
    <property type="nucleotide sequence ID" value="NZ_BMDA01000003.1"/>
</dbReference>
<dbReference type="SUPFAM" id="SSF53448">
    <property type="entry name" value="Nucleotide-diphospho-sugar transferases"/>
    <property type="match status" value="1"/>
</dbReference>
<name>N9RAW1_9GAMM</name>